<comment type="caution">
    <text evidence="2">The sequence shown here is derived from an EMBL/GenBank/DDBJ whole genome shotgun (WGS) entry which is preliminary data.</text>
</comment>
<dbReference type="EMBL" id="CAJNDS010000021">
    <property type="protein sequence ID" value="CAE6919475.1"/>
    <property type="molecule type" value="Genomic_DNA"/>
</dbReference>
<dbReference type="Proteomes" id="UP000604046">
    <property type="component" value="Unassembled WGS sequence"/>
</dbReference>
<dbReference type="Pfam" id="PF12830">
    <property type="entry name" value="Nipped-B_C"/>
    <property type="match status" value="1"/>
</dbReference>
<gene>
    <name evidence="2" type="ORF">SNAT2548_LOCUS413</name>
</gene>
<organism evidence="2 3">
    <name type="scientific">Symbiodinium natans</name>
    <dbReference type="NCBI Taxonomy" id="878477"/>
    <lineage>
        <taxon>Eukaryota</taxon>
        <taxon>Sar</taxon>
        <taxon>Alveolata</taxon>
        <taxon>Dinophyceae</taxon>
        <taxon>Suessiales</taxon>
        <taxon>Symbiodiniaceae</taxon>
        <taxon>Symbiodinium</taxon>
    </lineage>
</organism>
<name>A0A812GCV2_9DINO</name>
<dbReference type="InterPro" id="IPR024986">
    <property type="entry name" value="Nipped-B_C"/>
</dbReference>
<accession>A0A812GCV2</accession>
<reference evidence="2" key="1">
    <citation type="submission" date="2021-02" db="EMBL/GenBank/DDBJ databases">
        <authorList>
            <person name="Dougan E. K."/>
            <person name="Rhodes N."/>
            <person name="Thang M."/>
            <person name="Chan C."/>
        </authorList>
    </citation>
    <scope>NUCLEOTIDE SEQUENCE</scope>
</reference>
<feature type="domain" description="Sister chromatid cohesion C-terminal" evidence="1">
    <location>
        <begin position="211"/>
        <end position="358"/>
    </location>
</feature>
<dbReference type="AlphaFoldDB" id="A0A812GCV2"/>
<sequence>MQELQALSEHCVQQLGIAVQVADAAAMSGAAQRQLLRQAWFVSSVQEFATWSSTEHAAGDDMEGQKYKWDIHQTNMPSTTIMLLGKLWQRAPAALKPSILPCFGHVLRRHFLLLQSKQNTVDGMDGPLQIFRQALCGEADQRTAACDALAAIFSALEAAAQEAPSSEGDWEAAVARATKTPAASEVVQRLSTLQPEFCLVLRDCATDSTATAATGAQCALQALSSMARLGVLHPASLVPELLAITMSHPSPRLRALAGKLFLRVSKSSPQVLMPVGSALRQAASNHSTTGASFGAVAPHGQWFTAACQAYSEVFDSKKTRRRFLRVVIDELVGLTGISGAEQETKETDLLPGLWKCELLMGLIVRLPVQTESELGDVLRTINRCLTLRVLPVLQDAHSAEHFERDLESRLDDHAAYDQATPCFYAGAMLMNALFDYMCTAAGDTVSERVLAGEAPRLRREECLEDRPLPVSFFKRQPPEFVGLILSRVAAASSRSDLLDFMVQEIPMDCRAFCGGPTGERKSRRVPAKASKMCSLVGLGMQASEVSPPATLNQAAAMAGA</sequence>
<keyword evidence="3" id="KW-1185">Reference proteome</keyword>
<evidence type="ECO:0000313" key="3">
    <source>
        <dbReference type="Proteomes" id="UP000604046"/>
    </source>
</evidence>
<proteinExistence type="predicted"/>
<protein>
    <recommendedName>
        <fullName evidence="1">Sister chromatid cohesion C-terminal domain-containing protein</fullName>
    </recommendedName>
</protein>
<evidence type="ECO:0000313" key="2">
    <source>
        <dbReference type="EMBL" id="CAE6919475.1"/>
    </source>
</evidence>
<evidence type="ECO:0000259" key="1">
    <source>
        <dbReference type="Pfam" id="PF12830"/>
    </source>
</evidence>